<comment type="caution">
    <text evidence="3">The sequence shown here is derived from an EMBL/GenBank/DDBJ whole genome shotgun (WGS) entry which is preliminary data.</text>
</comment>
<gene>
    <name evidence="3" type="ORF">ACFPEN_12085</name>
</gene>
<keyword evidence="4" id="KW-1185">Reference proteome</keyword>
<name>A0ABV9BHZ8_9ACTN</name>
<organism evidence="3 4">
    <name type="scientific">Streptomyces ehimensis</name>
    <dbReference type="NCBI Taxonomy" id="68195"/>
    <lineage>
        <taxon>Bacteria</taxon>
        <taxon>Bacillati</taxon>
        <taxon>Actinomycetota</taxon>
        <taxon>Actinomycetes</taxon>
        <taxon>Kitasatosporales</taxon>
        <taxon>Streptomycetaceae</taxon>
        <taxon>Streptomyces</taxon>
    </lineage>
</organism>
<dbReference type="Gene3D" id="2.50.20.20">
    <property type="match status" value="1"/>
</dbReference>
<dbReference type="EMBL" id="JBHSFS010000005">
    <property type="protein sequence ID" value="MFC4513675.1"/>
    <property type="molecule type" value="Genomic_DNA"/>
</dbReference>
<evidence type="ECO:0008006" key="5">
    <source>
        <dbReference type="Google" id="ProtNLM"/>
    </source>
</evidence>
<keyword evidence="2" id="KW-0472">Membrane</keyword>
<evidence type="ECO:0000256" key="2">
    <source>
        <dbReference type="SAM" id="Phobius"/>
    </source>
</evidence>
<keyword evidence="2" id="KW-0812">Transmembrane</keyword>
<reference evidence="4" key="1">
    <citation type="journal article" date="2019" name="Int. J. Syst. Evol. Microbiol.">
        <title>The Global Catalogue of Microorganisms (GCM) 10K type strain sequencing project: providing services to taxonomists for standard genome sequencing and annotation.</title>
        <authorList>
            <consortium name="The Broad Institute Genomics Platform"/>
            <consortium name="The Broad Institute Genome Sequencing Center for Infectious Disease"/>
            <person name="Wu L."/>
            <person name="Ma J."/>
        </authorList>
    </citation>
    <scope>NUCLEOTIDE SEQUENCE [LARGE SCALE GENOMIC DNA]</scope>
    <source>
        <strain evidence="4">CECT 8064</strain>
    </source>
</reference>
<dbReference type="Proteomes" id="UP001595990">
    <property type="component" value="Unassembled WGS sequence"/>
</dbReference>
<dbReference type="SUPFAM" id="SSF89392">
    <property type="entry name" value="Prokaryotic lipoproteins and lipoprotein localization factors"/>
    <property type="match status" value="1"/>
</dbReference>
<keyword evidence="2" id="KW-1133">Transmembrane helix</keyword>
<proteinExistence type="predicted"/>
<evidence type="ECO:0000256" key="1">
    <source>
        <dbReference type="SAM" id="MobiDB-lite"/>
    </source>
</evidence>
<protein>
    <recommendedName>
        <fullName evidence="5">Lipoprotein</fullName>
    </recommendedName>
</protein>
<dbReference type="PROSITE" id="PS51257">
    <property type="entry name" value="PROKAR_LIPOPROTEIN"/>
    <property type="match status" value="1"/>
</dbReference>
<sequence length="384" mass="38929">MAVQGRRRGGAIVATALAGGIALGVFVVSGCAEQGGPAERGQDGKGLWHAASGQVRQAQLEGPVGVDPARALAVVRHAPEALVRAGGARVRTSMETVSGGTRLTIRGKGGYDFTRPVGRLTVTLPEGADGSVGRRAITEVFTPGALYMKNRGAGVPAGKWVRLDTGALPDGDLLTSGATDPLAAAELLGGAREVAYVRDEWIGDTRVGHYWGTIDLDRAARAAPERDRAALAAAAKGFSSGTVAFDAYLDEAGRPRVLRYRFGVGARDARPGGRAPVGETRGPVGETRGPVDGTRGPVGGTRGPVGGMGVATAPATFSPGGGAPGGGLPGAPAYQRQSAAPGTPMATPMTVVSTVELGSFGFRPDIWLPAPAEIYAGTVASPQK</sequence>
<accession>A0ABV9BHZ8</accession>
<feature type="transmembrane region" description="Helical" evidence="2">
    <location>
        <begin position="12"/>
        <end position="30"/>
    </location>
</feature>
<feature type="region of interest" description="Disordered" evidence="1">
    <location>
        <begin position="269"/>
        <end position="303"/>
    </location>
</feature>
<evidence type="ECO:0000313" key="4">
    <source>
        <dbReference type="Proteomes" id="UP001595990"/>
    </source>
</evidence>
<evidence type="ECO:0000313" key="3">
    <source>
        <dbReference type="EMBL" id="MFC4513675.1"/>
    </source>
</evidence>
<dbReference type="InterPro" id="IPR029046">
    <property type="entry name" value="LolA/LolB/LppX"/>
</dbReference>
<dbReference type="RefSeq" id="WP_417922775.1">
    <property type="nucleotide sequence ID" value="NZ_JBHSFS010000005.1"/>
</dbReference>